<dbReference type="InterPro" id="IPR010985">
    <property type="entry name" value="Ribbon_hlx_hlx"/>
</dbReference>
<name>A0A6J6EDL2_9ZZZZ</name>
<gene>
    <name evidence="1" type="ORF">UFOPK1591_01501</name>
</gene>
<reference evidence="1" key="1">
    <citation type="submission" date="2020-05" db="EMBL/GenBank/DDBJ databases">
        <authorList>
            <person name="Chiriac C."/>
            <person name="Salcher M."/>
            <person name="Ghai R."/>
            <person name="Kavagutti S V."/>
        </authorList>
    </citation>
    <scope>NUCLEOTIDE SEQUENCE</scope>
</reference>
<proteinExistence type="predicted"/>
<sequence>MARAKTVGFALPEEMLADLDIVVTEFAGGNRSEFLRIAVRHYRAQMMANRMAALRAEAKTQRGGRNYTADEVRELVARLKSD</sequence>
<evidence type="ECO:0000313" key="1">
    <source>
        <dbReference type="EMBL" id="CAB4574571.1"/>
    </source>
</evidence>
<dbReference type="InterPro" id="IPR013321">
    <property type="entry name" value="Arc_rbn_hlx_hlx"/>
</dbReference>
<dbReference type="SUPFAM" id="SSF47598">
    <property type="entry name" value="Ribbon-helix-helix"/>
    <property type="match status" value="1"/>
</dbReference>
<organism evidence="1">
    <name type="scientific">freshwater metagenome</name>
    <dbReference type="NCBI Taxonomy" id="449393"/>
    <lineage>
        <taxon>unclassified sequences</taxon>
        <taxon>metagenomes</taxon>
        <taxon>ecological metagenomes</taxon>
    </lineage>
</organism>
<dbReference type="GO" id="GO:0006355">
    <property type="term" value="P:regulation of DNA-templated transcription"/>
    <property type="evidence" value="ECO:0007669"/>
    <property type="project" value="InterPro"/>
</dbReference>
<accession>A0A6J6EDL2</accession>
<dbReference type="EMBL" id="CAEZTD010000172">
    <property type="protein sequence ID" value="CAB4574571.1"/>
    <property type="molecule type" value="Genomic_DNA"/>
</dbReference>
<dbReference type="Gene3D" id="1.10.1220.10">
    <property type="entry name" value="Met repressor-like"/>
    <property type="match status" value="1"/>
</dbReference>
<dbReference type="AlphaFoldDB" id="A0A6J6EDL2"/>
<dbReference type="CDD" id="cd22231">
    <property type="entry name" value="RHH_NikR_HicB-like"/>
    <property type="match status" value="1"/>
</dbReference>
<protein>
    <submittedName>
        <fullName evidence="1">Unannotated protein</fullName>
    </submittedName>
</protein>